<evidence type="ECO:0000313" key="2">
    <source>
        <dbReference type="Proteomes" id="UP001211044"/>
    </source>
</evidence>
<name>A0AB38XMX4_9ACTO</name>
<dbReference type="RefSeq" id="WP_040315286.1">
    <property type="nucleotide sequence ID" value="NZ_CP116394.1"/>
</dbReference>
<proteinExistence type="predicted"/>
<dbReference type="EMBL" id="CP116394">
    <property type="protein sequence ID" value="WCE45605.1"/>
    <property type="molecule type" value="Genomic_DNA"/>
</dbReference>
<gene>
    <name evidence="1" type="ORF">PIG85_08100</name>
</gene>
<dbReference type="Proteomes" id="UP001211044">
    <property type="component" value="Chromosome"/>
</dbReference>
<sequence>MSFGIAARIKVTYQSGKALFAGAVPLRWKSADETNSIGKITPPKTGKENLIVAPASGAQSEIPAGSVQVEVYANG</sequence>
<reference evidence="1" key="1">
    <citation type="submission" date="2023-01" db="EMBL/GenBank/DDBJ databases">
        <title>Comparative Genomic Analysis of the Clinically-Derived Winkia Strain NY0527 Provides Evidence into the Taxonomic Reassignment of Winkia neuii and Characterizes Their Virulence Traits.</title>
        <authorList>
            <person name="Cai X."/>
            <person name="Peng Y."/>
            <person name="Li M."/>
            <person name="Qiu Y."/>
            <person name="Wang Y."/>
            <person name="Xu L."/>
            <person name="Hou Q."/>
        </authorList>
    </citation>
    <scope>NUCLEOTIDE SEQUENCE</scope>
    <source>
        <strain evidence="1">NY0527</strain>
    </source>
</reference>
<protein>
    <recommendedName>
        <fullName evidence="3">BIG2 domain-containing protein</fullName>
    </recommendedName>
</protein>
<accession>A0AB38XMX4</accession>
<dbReference type="AlphaFoldDB" id="A0AB38XMX4"/>
<evidence type="ECO:0000313" key="1">
    <source>
        <dbReference type="EMBL" id="WCE45605.1"/>
    </source>
</evidence>
<organism evidence="1 2">
    <name type="scientific">Winkia neuii subsp. anitrata</name>
    <dbReference type="NCBI Taxonomy" id="29318"/>
    <lineage>
        <taxon>Bacteria</taxon>
        <taxon>Bacillati</taxon>
        <taxon>Actinomycetota</taxon>
        <taxon>Actinomycetes</taxon>
        <taxon>Actinomycetales</taxon>
        <taxon>Actinomycetaceae</taxon>
        <taxon>Winkia</taxon>
    </lineage>
</organism>
<evidence type="ECO:0008006" key="3">
    <source>
        <dbReference type="Google" id="ProtNLM"/>
    </source>
</evidence>
<dbReference type="KEGG" id="wne:PIG85_08100"/>